<organism evidence="1 2">
    <name type="scientific">[Mycobacterium] burgundiense</name>
    <dbReference type="NCBI Taxonomy" id="3064286"/>
    <lineage>
        <taxon>Bacteria</taxon>
        <taxon>Bacillati</taxon>
        <taxon>Actinomycetota</taxon>
        <taxon>Actinomycetes</taxon>
        <taxon>Mycobacteriales</taxon>
        <taxon>Mycobacteriaceae</taxon>
        <taxon>Mycolicibacterium</taxon>
    </lineage>
</organism>
<dbReference type="Proteomes" id="UP001190465">
    <property type="component" value="Chromosome"/>
</dbReference>
<evidence type="ECO:0000313" key="2">
    <source>
        <dbReference type="Proteomes" id="UP001190465"/>
    </source>
</evidence>
<gene>
    <name evidence="1" type="ORF">MU0053_005028</name>
</gene>
<evidence type="ECO:0000313" key="1">
    <source>
        <dbReference type="EMBL" id="CAJ1511111.1"/>
    </source>
</evidence>
<accession>A0ABN9NTL0</accession>
<reference evidence="1 2" key="1">
    <citation type="submission" date="2023-08" db="EMBL/GenBank/DDBJ databases">
        <authorList>
            <person name="Folkvardsen B D."/>
            <person name="Norman A."/>
        </authorList>
    </citation>
    <scope>NUCLEOTIDE SEQUENCE [LARGE SCALE GENOMIC DNA]</scope>
    <source>
        <strain evidence="1 2">Mu0053</strain>
    </source>
</reference>
<protein>
    <submittedName>
        <fullName evidence="1">Uncharacterized protein</fullName>
    </submittedName>
</protein>
<sequence>MSASATTALPWLWLRHGLRFIAVGRQASAAECPMTATGPSPARS</sequence>
<proteinExistence type="predicted"/>
<dbReference type="EMBL" id="OY726397">
    <property type="protein sequence ID" value="CAJ1511111.1"/>
    <property type="molecule type" value="Genomic_DNA"/>
</dbReference>
<dbReference type="RefSeq" id="WP_308480283.1">
    <property type="nucleotide sequence ID" value="NZ_OY726397.1"/>
</dbReference>
<keyword evidence="2" id="KW-1185">Reference proteome</keyword>
<name>A0ABN9NTL0_9MYCO</name>